<keyword evidence="6" id="KW-0677">Repeat</keyword>
<keyword evidence="9" id="KW-0832">Ubl conjugation</keyword>
<proteinExistence type="predicted"/>
<evidence type="ECO:0000256" key="4">
    <source>
        <dbReference type="ARBA" id="ARBA00022553"/>
    </source>
</evidence>
<keyword evidence="3" id="KW-1017">Isopeptide bond</keyword>
<dbReference type="GO" id="GO:0008270">
    <property type="term" value="F:zinc ion binding"/>
    <property type="evidence" value="ECO:0007669"/>
    <property type="project" value="UniProtKB-KW"/>
</dbReference>
<dbReference type="GO" id="GO:0006325">
    <property type="term" value="P:chromatin organization"/>
    <property type="evidence" value="ECO:0007669"/>
    <property type="project" value="UniProtKB-KW"/>
</dbReference>
<feature type="compositionally biased region" description="Basic residues" evidence="15">
    <location>
        <begin position="258"/>
        <end position="267"/>
    </location>
</feature>
<dbReference type="PROSITE" id="PS52014">
    <property type="entry name" value="SAMD1_WH"/>
    <property type="match status" value="1"/>
</dbReference>
<keyword evidence="13" id="KW-0539">Nucleus</keyword>
<dbReference type="VEuPathDB" id="VectorBase:RSAN_052187"/>
<protein>
    <submittedName>
        <fullName evidence="18">Uncharacterized protein</fullName>
    </submittedName>
</protein>
<dbReference type="GO" id="GO:0005634">
    <property type="term" value="C:nucleus"/>
    <property type="evidence" value="ECO:0007669"/>
    <property type="project" value="UniProtKB-SubCell"/>
</dbReference>
<dbReference type="PANTHER" id="PTHR45888:SF4">
    <property type="entry name" value="PHD FINGER PROTEIN 10"/>
    <property type="match status" value="1"/>
</dbReference>
<dbReference type="GO" id="GO:0003677">
    <property type="term" value="F:DNA binding"/>
    <property type="evidence" value="ECO:0007669"/>
    <property type="project" value="InterPro"/>
</dbReference>
<dbReference type="InterPro" id="IPR011011">
    <property type="entry name" value="Znf_FYVE_PHD"/>
</dbReference>
<dbReference type="InterPro" id="IPR013083">
    <property type="entry name" value="Znf_RING/FYVE/PHD"/>
</dbReference>
<dbReference type="Proteomes" id="UP000821837">
    <property type="component" value="Unassembled WGS sequence"/>
</dbReference>
<dbReference type="EMBL" id="JABSTV010001255">
    <property type="protein sequence ID" value="KAH7936231.1"/>
    <property type="molecule type" value="Genomic_DNA"/>
</dbReference>
<keyword evidence="2" id="KW-0678">Repressor</keyword>
<evidence type="ECO:0000313" key="18">
    <source>
        <dbReference type="EMBL" id="KAH7936231.1"/>
    </source>
</evidence>
<dbReference type="InterPro" id="IPR048589">
    <property type="entry name" value="SAMD1-like_WH"/>
</dbReference>
<keyword evidence="11" id="KW-0805">Transcription regulation</keyword>
<evidence type="ECO:0000313" key="19">
    <source>
        <dbReference type="Proteomes" id="UP000821837"/>
    </source>
</evidence>
<accession>A0A9D4PE97</accession>
<evidence type="ECO:0000256" key="3">
    <source>
        <dbReference type="ARBA" id="ARBA00022499"/>
    </source>
</evidence>
<evidence type="ECO:0000256" key="1">
    <source>
        <dbReference type="ARBA" id="ARBA00004123"/>
    </source>
</evidence>
<evidence type="ECO:0000259" key="16">
    <source>
        <dbReference type="PROSITE" id="PS50016"/>
    </source>
</evidence>
<evidence type="ECO:0000256" key="13">
    <source>
        <dbReference type="ARBA" id="ARBA00023242"/>
    </source>
</evidence>
<dbReference type="SMART" id="SM00249">
    <property type="entry name" value="PHD"/>
    <property type="match status" value="2"/>
</dbReference>
<feature type="region of interest" description="Disordered" evidence="15">
    <location>
        <begin position="238"/>
        <end position="267"/>
    </location>
</feature>
<sequence length="530" mass="57912">MPGTPKHKEIVLDTIDQLRKRKARPDFERICHMLYRRHGLSKSEVQEELDLLVDSEAVIKVDYKGNTSYRNAAKWVRFNKSLSSDTGAAAAAAATAVAVGCGGPQATTFKVSRAIGDAVRDLWFASKKDAGVSPAELDAYLQARDFKCTKGALELGIDKELASGRLVRLPSGKFAPSEAEKQRAAKLAASPPHKVPPRVVKPLLQQACEGAVPPIGGVTTAATCSAPASNGVVIVRSPTSPIDRTSTASSLSSPPNAKRARPLSKRKRIKKTHGPDFLENLDSPTMDVTEFFEEDEPHCFVCYLSVPPTSNDYKSLLICRDCNTKAHPSCLNYSAELAAAARLATWQCVDCKTCSGCSSTADTDELIICDGCDRGYHMVCHRPKLMHRPQRKWLCKACCEGTKKTAGVKIKTEVDNSVGLPTPCDSPVPDEELKGFDGENTDLSAYYIALDKYPDVVPDAKDWSVEEVEKFFVHIGFPEQAVAFRDQVRALEHSYVRKQVDLLAAFLGPALKIYNHIKRLQTGLPNGHLC</sequence>
<keyword evidence="5" id="KW-0479">Metal-binding</keyword>
<reference evidence="18" key="2">
    <citation type="submission" date="2021-09" db="EMBL/GenBank/DDBJ databases">
        <authorList>
            <person name="Jia N."/>
            <person name="Wang J."/>
            <person name="Shi W."/>
            <person name="Du L."/>
            <person name="Sun Y."/>
            <person name="Zhan W."/>
            <person name="Jiang J."/>
            <person name="Wang Q."/>
            <person name="Zhang B."/>
            <person name="Ji P."/>
            <person name="Sakyi L.B."/>
            <person name="Cui X."/>
            <person name="Yuan T."/>
            <person name="Jiang B."/>
            <person name="Yang W."/>
            <person name="Lam T.T.-Y."/>
            <person name="Chang Q."/>
            <person name="Ding S."/>
            <person name="Wang X."/>
            <person name="Zhu J."/>
            <person name="Ruan X."/>
            <person name="Zhao L."/>
            <person name="Wei J."/>
            <person name="Que T."/>
            <person name="Du C."/>
            <person name="Cheng J."/>
            <person name="Dai P."/>
            <person name="Han X."/>
            <person name="Huang E."/>
            <person name="Gao Y."/>
            <person name="Liu J."/>
            <person name="Shao H."/>
            <person name="Ye R."/>
            <person name="Li L."/>
            <person name="Wei W."/>
            <person name="Wang X."/>
            <person name="Wang C."/>
            <person name="Huo Q."/>
            <person name="Li W."/>
            <person name="Guo W."/>
            <person name="Chen H."/>
            <person name="Chen S."/>
            <person name="Zhou L."/>
            <person name="Zhou L."/>
            <person name="Ni X."/>
            <person name="Tian J."/>
            <person name="Zhou Y."/>
            <person name="Sheng Y."/>
            <person name="Liu T."/>
            <person name="Pan Y."/>
            <person name="Xia L."/>
            <person name="Li J."/>
            <person name="Zhao F."/>
            <person name="Cao W."/>
        </authorList>
    </citation>
    <scope>NUCLEOTIDE SEQUENCE</scope>
    <source>
        <strain evidence="18">Rsan-2018</strain>
        <tissue evidence="18">Larvae</tissue>
    </source>
</reference>
<dbReference type="Gene3D" id="1.10.150.50">
    <property type="entry name" value="Transcription Factor, Ets-1"/>
    <property type="match status" value="1"/>
</dbReference>
<name>A0A9D4PE97_RHISA</name>
<dbReference type="SUPFAM" id="SSF57903">
    <property type="entry name" value="FYVE/PHD zinc finger"/>
    <property type="match status" value="2"/>
</dbReference>
<organism evidence="18 19">
    <name type="scientific">Rhipicephalus sanguineus</name>
    <name type="common">Brown dog tick</name>
    <name type="synonym">Ixodes sanguineus</name>
    <dbReference type="NCBI Taxonomy" id="34632"/>
    <lineage>
        <taxon>Eukaryota</taxon>
        <taxon>Metazoa</taxon>
        <taxon>Ecdysozoa</taxon>
        <taxon>Arthropoda</taxon>
        <taxon>Chelicerata</taxon>
        <taxon>Arachnida</taxon>
        <taxon>Acari</taxon>
        <taxon>Parasitiformes</taxon>
        <taxon>Ixodida</taxon>
        <taxon>Ixodoidea</taxon>
        <taxon>Ixodidae</taxon>
        <taxon>Rhipicephalinae</taxon>
        <taxon>Rhipicephalus</taxon>
        <taxon>Rhipicephalus</taxon>
    </lineage>
</organism>
<dbReference type="AlphaFoldDB" id="A0A9D4PE97"/>
<evidence type="ECO:0000256" key="2">
    <source>
        <dbReference type="ARBA" id="ARBA00022491"/>
    </source>
</evidence>
<evidence type="ECO:0000256" key="14">
    <source>
        <dbReference type="PROSITE-ProRule" id="PRU00146"/>
    </source>
</evidence>
<evidence type="ECO:0000256" key="12">
    <source>
        <dbReference type="ARBA" id="ARBA00023163"/>
    </source>
</evidence>
<evidence type="ECO:0000256" key="7">
    <source>
        <dbReference type="ARBA" id="ARBA00022771"/>
    </source>
</evidence>
<dbReference type="PANTHER" id="PTHR45888">
    <property type="entry name" value="HL01030P-RELATED"/>
    <property type="match status" value="1"/>
</dbReference>
<evidence type="ECO:0000256" key="10">
    <source>
        <dbReference type="ARBA" id="ARBA00022853"/>
    </source>
</evidence>
<evidence type="ECO:0000256" key="5">
    <source>
        <dbReference type="ARBA" id="ARBA00022723"/>
    </source>
</evidence>
<evidence type="ECO:0000259" key="17">
    <source>
        <dbReference type="PROSITE" id="PS52014"/>
    </source>
</evidence>
<keyword evidence="12" id="KW-0804">Transcription</keyword>
<keyword evidence="10" id="KW-0156">Chromatin regulator</keyword>
<keyword evidence="8" id="KW-0862">Zinc</keyword>
<feature type="compositionally biased region" description="Polar residues" evidence="15">
    <location>
        <begin position="238"/>
        <end position="255"/>
    </location>
</feature>
<dbReference type="InterPro" id="IPR019787">
    <property type="entry name" value="Znf_PHD-finger"/>
</dbReference>
<dbReference type="InterPro" id="IPR013761">
    <property type="entry name" value="SAM/pointed_sf"/>
</dbReference>
<comment type="subcellular location">
    <subcellularLocation>
        <location evidence="1">Nucleus</location>
    </subcellularLocation>
</comment>
<gene>
    <name evidence="18" type="ORF">HPB52_020315</name>
</gene>
<reference evidence="18" key="1">
    <citation type="journal article" date="2020" name="Cell">
        <title>Large-Scale Comparative Analyses of Tick Genomes Elucidate Their Genetic Diversity and Vector Capacities.</title>
        <authorList>
            <consortium name="Tick Genome and Microbiome Consortium (TIGMIC)"/>
            <person name="Jia N."/>
            <person name="Wang J."/>
            <person name="Shi W."/>
            <person name="Du L."/>
            <person name="Sun Y."/>
            <person name="Zhan W."/>
            <person name="Jiang J.F."/>
            <person name="Wang Q."/>
            <person name="Zhang B."/>
            <person name="Ji P."/>
            <person name="Bell-Sakyi L."/>
            <person name="Cui X.M."/>
            <person name="Yuan T.T."/>
            <person name="Jiang B.G."/>
            <person name="Yang W.F."/>
            <person name="Lam T.T."/>
            <person name="Chang Q.C."/>
            <person name="Ding S.J."/>
            <person name="Wang X.J."/>
            <person name="Zhu J.G."/>
            <person name="Ruan X.D."/>
            <person name="Zhao L."/>
            <person name="Wei J.T."/>
            <person name="Ye R.Z."/>
            <person name="Que T.C."/>
            <person name="Du C.H."/>
            <person name="Zhou Y.H."/>
            <person name="Cheng J.X."/>
            <person name="Dai P.F."/>
            <person name="Guo W.B."/>
            <person name="Han X.H."/>
            <person name="Huang E.J."/>
            <person name="Li L.F."/>
            <person name="Wei W."/>
            <person name="Gao Y.C."/>
            <person name="Liu J.Z."/>
            <person name="Shao H.Z."/>
            <person name="Wang X."/>
            <person name="Wang C.C."/>
            <person name="Yang T.C."/>
            <person name="Huo Q.B."/>
            <person name="Li W."/>
            <person name="Chen H.Y."/>
            <person name="Chen S.E."/>
            <person name="Zhou L.G."/>
            <person name="Ni X.B."/>
            <person name="Tian J.H."/>
            <person name="Sheng Y."/>
            <person name="Liu T."/>
            <person name="Pan Y.S."/>
            <person name="Xia L.Y."/>
            <person name="Li J."/>
            <person name="Zhao F."/>
            <person name="Cao W.C."/>
        </authorList>
    </citation>
    <scope>NUCLEOTIDE SEQUENCE</scope>
    <source>
        <strain evidence="18">Rsan-2018</strain>
    </source>
</reference>
<evidence type="ECO:0000256" key="11">
    <source>
        <dbReference type="ARBA" id="ARBA00023015"/>
    </source>
</evidence>
<dbReference type="Pfam" id="PF21524">
    <property type="entry name" value="SAMD1_WH"/>
    <property type="match status" value="1"/>
</dbReference>
<keyword evidence="19" id="KW-1185">Reference proteome</keyword>
<dbReference type="Pfam" id="PF00628">
    <property type="entry name" value="PHD"/>
    <property type="match status" value="1"/>
</dbReference>
<evidence type="ECO:0000256" key="6">
    <source>
        <dbReference type="ARBA" id="ARBA00022737"/>
    </source>
</evidence>
<comment type="caution">
    <text evidence="18">The sequence shown here is derived from an EMBL/GenBank/DDBJ whole genome shotgun (WGS) entry which is preliminary data.</text>
</comment>
<keyword evidence="7 14" id="KW-0863">Zinc-finger</keyword>
<dbReference type="PROSITE" id="PS50016">
    <property type="entry name" value="ZF_PHD_2"/>
    <property type="match status" value="2"/>
</dbReference>
<feature type="domain" description="PHD-type" evidence="16">
    <location>
        <begin position="296"/>
        <end position="354"/>
    </location>
</feature>
<feature type="domain" description="SAMD1-like winged helix (WH)" evidence="17">
    <location>
        <begin position="1"/>
        <end position="75"/>
    </location>
</feature>
<evidence type="ECO:0000256" key="9">
    <source>
        <dbReference type="ARBA" id="ARBA00022843"/>
    </source>
</evidence>
<evidence type="ECO:0000256" key="15">
    <source>
        <dbReference type="SAM" id="MobiDB-lite"/>
    </source>
</evidence>
<dbReference type="InterPro" id="IPR001965">
    <property type="entry name" value="Znf_PHD"/>
</dbReference>
<feature type="domain" description="PHD-type" evidence="16">
    <location>
        <begin position="351"/>
        <end position="401"/>
    </location>
</feature>
<keyword evidence="4" id="KW-0597">Phosphoprotein</keyword>
<dbReference type="Gene3D" id="3.30.40.10">
    <property type="entry name" value="Zinc/RING finger domain, C3HC4 (zinc finger)"/>
    <property type="match status" value="1"/>
</dbReference>
<evidence type="ECO:0000256" key="8">
    <source>
        <dbReference type="ARBA" id="ARBA00022833"/>
    </source>
</evidence>